<dbReference type="Pfam" id="PF13785">
    <property type="entry name" value="DUF4178"/>
    <property type="match status" value="1"/>
</dbReference>
<feature type="domain" description="DUF4178" evidence="2">
    <location>
        <begin position="271"/>
        <end position="408"/>
    </location>
</feature>
<dbReference type="EMBL" id="JACYGY010000001">
    <property type="protein sequence ID" value="MBE9463578.1"/>
    <property type="molecule type" value="Genomic_DNA"/>
</dbReference>
<feature type="transmembrane region" description="Helical" evidence="1">
    <location>
        <begin position="596"/>
        <end position="616"/>
    </location>
</feature>
<gene>
    <name evidence="3" type="ORF">IEE83_16950</name>
</gene>
<evidence type="ECO:0000313" key="4">
    <source>
        <dbReference type="Proteomes" id="UP000634134"/>
    </source>
</evidence>
<reference evidence="4" key="1">
    <citation type="submission" date="2023-07" db="EMBL/GenBank/DDBJ databases">
        <title>Dyadobacter sp. nov 'subterranea' isolated from contaminted grondwater.</title>
        <authorList>
            <person name="Szabo I."/>
            <person name="Al-Omari J."/>
            <person name="Szerdahelyi S.G."/>
            <person name="Rado J."/>
        </authorList>
    </citation>
    <scope>NUCLEOTIDE SEQUENCE [LARGE SCALE GENOMIC DNA]</scope>
    <source>
        <strain evidence="4">UP-52</strain>
    </source>
</reference>
<keyword evidence="1" id="KW-0812">Transmembrane</keyword>
<keyword evidence="1" id="KW-0472">Membrane</keyword>
<protein>
    <submittedName>
        <fullName evidence="3">DUF4178 domain-containing protein</fullName>
    </submittedName>
</protein>
<keyword evidence="4" id="KW-1185">Reference proteome</keyword>
<sequence length="634" mass="72615">MENTNNIHSCPSCGETIDFKSTVNNLAVCTCGLVWERDGENLSASDTLTIKNAADFIQSGTTGSWNNLPFTVTGRFRLWFEQAVYNYWSVDMGDEKIRYLAEGYGMFAIYEPASYIRPINHNDYNIFSTARQFTTPDNEHYEVTDKDSADYIDVEGSVFKPAHTKPIKSIEAVSINGRIEIIQFSKNTVMAFKSHPVSFEDLNFQNLREKTGEGKTFACRNCNTKKVIETYPYAQSWVCDHCETRLSVSDGMLVQAHGVNKSTSPIIHVPIGSDIELQNVNYRVIGFSHKQDSASKYDKWKEYTLYNKYLGYAFLTESDGHWMLLKETQQAPLPSVASLNYFSFEDKTFNRFLTYKFDILYSTGEFPGNIFDDHEEIQAIDFISPPEILSIEKESGNRNVWFRGEYIERNVIKNQVSGSIPSSYGVAPAQPKNWADTGTIVQSALIVMVIMLLTQYFINMNHLEKTVLDENYKLADSVASNTFMTEKFVLKKWKSNLLLKLYAPVDNSWFEFNITLVNVKDGSEYNMEEGLELYKGYSDGEFWSEGSAYGDAYFSSIPAGTYFMSVTGTRDSKTMYNNRPYIFNVKVINDTPMYRNFILILLCIITWPIISGIRNYNNERQRWSNSPYSTFNDD</sequence>
<evidence type="ECO:0000313" key="3">
    <source>
        <dbReference type="EMBL" id="MBE9463578.1"/>
    </source>
</evidence>
<dbReference type="Proteomes" id="UP000634134">
    <property type="component" value="Unassembled WGS sequence"/>
</dbReference>
<accession>A0ABR9WDU1</accession>
<proteinExistence type="predicted"/>
<dbReference type="InterPro" id="IPR025235">
    <property type="entry name" value="DUF4178"/>
</dbReference>
<organism evidence="3 4">
    <name type="scientific">Dyadobacter subterraneus</name>
    <dbReference type="NCBI Taxonomy" id="2773304"/>
    <lineage>
        <taxon>Bacteria</taxon>
        <taxon>Pseudomonadati</taxon>
        <taxon>Bacteroidota</taxon>
        <taxon>Cytophagia</taxon>
        <taxon>Cytophagales</taxon>
        <taxon>Spirosomataceae</taxon>
        <taxon>Dyadobacter</taxon>
    </lineage>
</organism>
<dbReference type="RefSeq" id="WP_194121699.1">
    <property type="nucleotide sequence ID" value="NZ_JACYGY010000001.1"/>
</dbReference>
<name>A0ABR9WDU1_9BACT</name>
<evidence type="ECO:0000259" key="2">
    <source>
        <dbReference type="Pfam" id="PF13785"/>
    </source>
</evidence>
<keyword evidence="1" id="KW-1133">Transmembrane helix</keyword>
<comment type="caution">
    <text evidence="3">The sequence shown here is derived from an EMBL/GenBank/DDBJ whole genome shotgun (WGS) entry which is preliminary data.</text>
</comment>
<evidence type="ECO:0000256" key="1">
    <source>
        <dbReference type="SAM" id="Phobius"/>
    </source>
</evidence>